<dbReference type="Proteomes" id="UP000886501">
    <property type="component" value="Unassembled WGS sequence"/>
</dbReference>
<protein>
    <submittedName>
        <fullName evidence="1">Uncharacterized protein</fullName>
    </submittedName>
</protein>
<evidence type="ECO:0000313" key="2">
    <source>
        <dbReference type="Proteomes" id="UP000886501"/>
    </source>
</evidence>
<proteinExistence type="predicted"/>
<reference evidence="1" key="2">
    <citation type="journal article" date="2020" name="Nat. Commun.">
        <title>Large-scale genome sequencing of mycorrhizal fungi provides insights into the early evolution of symbiotic traits.</title>
        <authorList>
            <person name="Miyauchi S."/>
            <person name="Kiss E."/>
            <person name="Kuo A."/>
            <person name="Drula E."/>
            <person name="Kohler A."/>
            <person name="Sanchez-Garcia M."/>
            <person name="Morin E."/>
            <person name="Andreopoulos B."/>
            <person name="Barry K.W."/>
            <person name="Bonito G."/>
            <person name="Buee M."/>
            <person name="Carver A."/>
            <person name="Chen C."/>
            <person name="Cichocki N."/>
            <person name="Clum A."/>
            <person name="Culley D."/>
            <person name="Crous P.W."/>
            <person name="Fauchery L."/>
            <person name="Girlanda M."/>
            <person name="Hayes R.D."/>
            <person name="Keri Z."/>
            <person name="LaButti K."/>
            <person name="Lipzen A."/>
            <person name="Lombard V."/>
            <person name="Magnuson J."/>
            <person name="Maillard F."/>
            <person name="Murat C."/>
            <person name="Nolan M."/>
            <person name="Ohm R.A."/>
            <person name="Pangilinan J."/>
            <person name="Pereira M.F."/>
            <person name="Perotto S."/>
            <person name="Peter M."/>
            <person name="Pfister S."/>
            <person name="Riley R."/>
            <person name="Sitrit Y."/>
            <person name="Stielow J.B."/>
            <person name="Szollosi G."/>
            <person name="Zifcakova L."/>
            <person name="Stursova M."/>
            <person name="Spatafora J.W."/>
            <person name="Tedersoo L."/>
            <person name="Vaario L.M."/>
            <person name="Yamada A."/>
            <person name="Yan M."/>
            <person name="Wang P."/>
            <person name="Xu J."/>
            <person name="Bruns T."/>
            <person name="Baldrian P."/>
            <person name="Vilgalys R."/>
            <person name="Dunand C."/>
            <person name="Henrissat B."/>
            <person name="Grigoriev I.V."/>
            <person name="Hibbett D."/>
            <person name="Nagy L.G."/>
            <person name="Martin F.M."/>
        </authorList>
    </citation>
    <scope>NUCLEOTIDE SEQUENCE</scope>
    <source>
        <strain evidence="1">P2</strain>
    </source>
</reference>
<accession>A0ACB6ZWD8</accession>
<comment type="caution">
    <text evidence="1">The sequence shown here is derived from an EMBL/GenBank/DDBJ whole genome shotgun (WGS) entry which is preliminary data.</text>
</comment>
<organism evidence="1 2">
    <name type="scientific">Thelephora ganbajun</name>
    <name type="common">Ganba fungus</name>
    <dbReference type="NCBI Taxonomy" id="370292"/>
    <lineage>
        <taxon>Eukaryota</taxon>
        <taxon>Fungi</taxon>
        <taxon>Dikarya</taxon>
        <taxon>Basidiomycota</taxon>
        <taxon>Agaricomycotina</taxon>
        <taxon>Agaricomycetes</taxon>
        <taxon>Thelephorales</taxon>
        <taxon>Thelephoraceae</taxon>
        <taxon>Thelephora</taxon>
    </lineage>
</organism>
<name>A0ACB6ZWD8_THEGA</name>
<keyword evidence="2" id="KW-1185">Reference proteome</keyword>
<reference evidence="1" key="1">
    <citation type="submission" date="2019-10" db="EMBL/GenBank/DDBJ databases">
        <authorList>
            <consortium name="DOE Joint Genome Institute"/>
            <person name="Kuo A."/>
            <person name="Miyauchi S."/>
            <person name="Kiss E."/>
            <person name="Drula E."/>
            <person name="Kohler A."/>
            <person name="Sanchez-Garcia M."/>
            <person name="Andreopoulos B."/>
            <person name="Barry K.W."/>
            <person name="Bonito G."/>
            <person name="Buee M."/>
            <person name="Carver A."/>
            <person name="Chen C."/>
            <person name="Cichocki N."/>
            <person name="Clum A."/>
            <person name="Culley D."/>
            <person name="Crous P.W."/>
            <person name="Fauchery L."/>
            <person name="Girlanda M."/>
            <person name="Hayes R."/>
            <person name="Keri Z."/>
            <person name="Labutti K."/>
            <person name="Lipzen A."/>
            <person name="Lombard V."/>
            <person name="Magnuson J."/>
            <person name="Maillard F."/>
            <person name="Morin E."/>
            <person name="Murat C."/>
            <person name="Nolan M."/>
            <person name="Ohm R."/>
            <person name="Pangilinan J."/>
            <person name="Pereira M."/>
            <person name="Perotto S."/>
            <person name="Peter M."/>
            <person name="Riley R."/>
            <person name="Sitrit Y."/>
            <person name="Stielow B."/>
            <person name="Szollosi G."/>
            <person name="Zifcakova L."/>
            <person name="Stursova M."/>
            <person name="Spatafora J.W."/>
            <person name="Tedersoo L."/>
            <person name="Vaario L.-M."/>
            <person name="Yamada A."/>
            <person name="Yan M."/>
            <person name="Wang P."/>
            <person name="Xu J."/>
            <person name="Bruns T."/>
            <person name="Baldrian P."/>
            <person name="Vilgalys R."/>
            <person name="Henrissat B."/>
            <person name="Grigoriev I.V."/>
            <person name="Hibbett D."/>
            <person name="Nagy L.G."/>
            <person name="Martin F.M."/>
        </authorList>
    </citation>
    <scope>NUCLEOTIDE SEQUENCE</scope>
    <source>
        <strain evidence="1">P2</strain>
    </source>
</reference>
<gene>
    <name evidence="1" type="ORF">BDM02DRAFT_3265026</name>
</gene>
<evidence type="ECO:0000313" key="1">
    <source>
        <dbReference type="EMBL" id="KAF9653857.1"/>
    </source>
</evidence>
<sequence>MSTTLELFWNLSSSKKKERLDAAAKLVTTLHKFQTESTPAEVSEGEETSDSTQADTLDALNARDVSYSIRRLIRGLASPRESSRLGFAVALTELLSRLETVTCGQIVKLVLDTSKTQGSMSGQEERDNLFARLFGITSIIHSGLIARNGTLPTSSTPTSSVESYELVLTTLVALGEKKSWLRESAWWALASAIETLAKSDVEWKEQGVGTAFDIIYISGSSWTPEKLALTLRLQALFPERDWNLVLSPVFKSTDILATQNLKVITKILKESRTSEEDTKSSVALGAWKPQLHFIWTILLDVLFPQGENASPKSSFQDFWSLVVDEFLFSSTSSSERKYWGFQLFQKALAKIRNSHDLPFLFTKNFMRTWINHLSKSDRYLHKAALSVASDINSCVQNHPTLGFTLILQLTGIHGSKQFDSLTKTKTVENIISSMNPDDIVNYINYLLEQVNDESMTDAKVIHSRRSWIISQLALLVRNASIPKVDTWVFTVLNWLTLNGLFVITRKDEKSDFIGLRQTPKPPFSEDLRKECRTKLLSSVAELTGQSSSVKSGTNEKASRVTAVSSHGELWILHVLDTIMKLEGMTKNAHIAFLIDDEAESGKKSIDKAQEALARLKTIDSQDQNSIRGAQLLLAGTILQQYCTAGEDGVDMVDATANGITRLFLAETSGRDKKKKKRESAITGEAQPKDGDEPPPIDMLTDTIIGFLEKGTTFLRTVANQSFSLLSARLERSTIELILTQLERRDPALEDEDEDEEMEDEGAEGEDSGSESEEDGDEDEGGEEPGPELRSKMEEALRASGIELADNREGEDDSEGELMDDDQMMAIDDQLTEVFRSRASEKKGGKDANAQREATHFKNRVLELVDIYVKKQPSSVYIPLLVPPLLQLVITASPEESQLSEKATGVLRSRIGKLKEYPDKDETIDIGFILEDLHTMARHAPSGEILTTIGQCCCYLVRVLNRISTDGTVRFVYRKSLEDFVTRKASRLNSAFFQEFIRRSPEVAWDLKQDILDLSASEKAVNAYRACQTLGLLNLLFTNIPARDDISEDLSSFIPSLLDVVVVLLTSSVANGALTAAQMKDVFKLVLTTIRQTKSFIKNDTEAGSLWKSDTWDGLLEKLTSSKKYGQATGLHAICKQVRDAIRVSEPHGAKKVKKPEETTASSEKPSK</sequence>
<dbReference type="EMBL" id="MU117962">
    <property type="protein sequence ID" value="KAF9653857.1"/>
    <property type="molecule type" value="Genomic_DNA"/>
</dbReference>